<evidence type="ECO:0000256" key="8">
    <source>
        <dbReference type="ARBA" id="ARBA00022840"/>
    </source>
</evidence>
<proteinExistence type="inferred from homology"/>
<name>A0ABW0UAF9_9BACI</name>
<dbReference type="NCBIfam" id="TIGR00694">
    <property type="entry name" value="thiM"/>
    <property type="match status" value="1"/>
</dbReference>
<gene>
    <name evidence="11 12" type="primary">thiM</name>
    <name evidence="12" type="ORF">ACFPTR_10615</name>
</gene>
<dbReference type="InterPro" id="IPR000417">
    <property type="entry name" value="Hyethyz_kinase"/>
</dbReference>
<protein>
    <recommendedName>
        <fullName evidence="11">Hydroxyethylthiazole kinase</fullName>
        <ecNumber evidence="11">2.7.1.50</ecNumber>
    </recommendedName>
    <alternativeName>
        <fullName evidence="11">4-methyl-5-beta-hydroxyethylthiazole kinase</fullName>
        <shortName evidence="11">TH kinase</shortName>
        <shortName evidence="11">Thz kinase</shortName>
    </alternativeName>
</protein>
<evidence type="ECO:0000256" key="10">
    <source>
        <dbReference type="ARBA" id="ARBA00022977"/>
    </source>
</evidence>
<keyword evidence="9 11" id="KW-0460">Magnesium</keyword>
<comment type="function">
    <text evidence="11">Catalyzes the phosphorylation of the hydroxyl group of 4-methyl-5-beta-hydroxyethylthiazole (THZ).</text>
</comment>
<evidence type="ECO:0000256" key="5">
    <source>
        <dbReference type="ARBA" id="ARBA00022723"/>
    </source>
</evidence>
<dbReference type="HAMAP" id="MF_00228">
    <property type="entry name" value="Thz_kinase"/>
    <property type="match status" value="1"/>
</dbReference>
<feature type="binding site" evidence="11">
    <location>
        <position position="160"/>
    </location>
    <ligand>
        <name>ATP</name>
        <dbReference type="ChEBI" id="CHEBI:30616"/>
    </ligand>
</feature>
<dbReference type="CDD" id="cd01170">
    <property type="entry name" value="THZ_kinase"/>
    <property type="match status" value="1"/>
</dbReference>
<evidence type="ECO:0000256" key="6">
    <source>
        <dbReference type="ARBA" id="ARBA00022741"/>
    </source>
</evidence>
<dbReference type="RefSeq" id="WP_270896874.1">
    <property type="nucleotide sequence ID" value="NZ_JBHSPF010000058.1"/>
</dbReference>
<dbReference type="Proteomes" id="UP001596143">
    <property type="component" value="Unassembled WGS sequence"/>
</dbReference>
<feature type="binding site" evidence="11">
    <location>
        <position position="37"/>
    </location>
    <ligand>
        <name>substrate</name>
    </ligand>
</feature>
<dbReference type="EC" id="2.7.1.50" evidence="11"/>
<dbReference type="EMBL" id="JBHSPF010000058">
    <property type="protein sequence ID" value="MFC5629305.1"/>
    <property type="molecule type" value="Genomic_DNA"/>
</dbReference>
<keyword evidence="6 11" id="KW-0547">Nucleotide-binding</keyword>
<evidence type="ECO:0000256" key="3">
    <source>
        <dbReference type="ARBA" id="ARBA00004868"/>
    </source>
</evidence>
<keyword evidence="4 11" id="KW-0808">Transferase</keyword>
<organism evidence="12 13">
    <name type="scientific">Aliibacillus thermotolerans</name>
    <dbReference type="NCBI Taxonomy" id="1834418"/>
    <lineage>
        <taxon>Bacteria</taxon>
        <taxon>Bacillati</taxon>
        <taxon>Bacillota</taxon>
        <taxon>Bacilli</taxon>
        <taxon>Bacillales</taxon>
        <taxon>Bacillaceae</taxon>
        <taxon>Aliibacillus</taxon>
    </lineage>
</organism>
<dbReference type="SUPFAM" id="SSF53613">
    <property type="entry name" value="Ribokinase-like"/>
    <property type="match status" value="1"/>
</dbReference>
<dbReference type="Pfam" id="PF02110">
    <property type="entry name" value="HK"/>
    <property type="match status" value="1"/>
</dbReference>
<evidence type="ECO:0000256" key="1">
    <source>
        <dbReference type="ARBA" id="ARBA00001771"/>
    </source>
</evidence>
<comment type="caution">
    <text evidence="12">The sequence shown here is derived from an EMBL/GenBank/DDBJ whole genome shotgun (WGS) entry which is preliminary data.</text>
</comment>
<keyword evidence="10 11" id="KW-0784">Thiamine biosynthesis</keyword>
<keyword evidence="5 11" id="KW-0479">Metal-binding</keyword>
<evidence type="ECO:0000256" key="9">
    <source>
        <dbReference type="ARBA" id="ARBA00022842"/>
    </source>
</evidence>
<evidence type="ECO:0000313" key="12">
    <source>
        <dbReference type="EMBL" id="MFC5629305.1"/>
    </source>
</evidence>
<comment type="similarity">
    <text evidence="11">Belongs to the Thz kinase family.</text>
</comment>
<dbReference type="PRINTS" id="PR01099">
    <property type="entry name" value="HYETHTZKNASE"/>
</dbReference>
<evidence type="ECO:0000256" key="2">
    <source>
        <dbReference type="ARBA" id="ARBA00001946"/>
    </source>
</evidence>
<evidence type="ECO:0000313" key="13">
    <source>
        <dbReference type="Proteomes" id="UP001596143"/>
    </source>
</evidence>
<dbReference type="GO" id="GO:0004417">
    <property type="term" value="F:hydroxyethylthiazole kinase activity"/>
    <property type="evidence" value="ECO:0007669"/>
    <property type="project" value="UniProtKB-EC"/>
</dbReference>
<evidence type="ECO:0000256" key="11">
    <source>
        <dbReference type="HAMAP-Rule" id="MF_00228"/>
    </source>
</evidence>
<feature type="binding site" evidence="11">
    <location>
        <position position="187"/>
    </location>
    <ligand>
        <name>substrate</name>
    </ligand>
</feature>
<comment type="pathway">
    <text evidence="3 11">Cofactor biosynthesis; thiamine diphosphate biosynthesis; 4-methyl-5-(2-phosphoethyl)-thiazole from 5-(2-hydroxyethyl)-4-methylthiazole: step 1/1.</text>
</comment>
<dbReference type="PANTHER" id="PTHR20858:SF17">
    <property type="entry name" value="HYDROXYMETHYLPYRIMIDINE_PHOSPHOMETHYLPYRIMIDINE KINASE THI20-RELATED"/>
    <property type="match status" value="1"/>
</dbReference>
<dbReference type="Gene3D" id="3.40.1190.20">
    <property type="match status" value="1"/>
</dbReference>
<dbReference type="PIRSF" id="PIRSF000513">
    <property type="entry name" value="Thz_kinase"/>
    <property type="match status" value="1"/>
</dbReference>
<keyword evidence="7 11" id="KW-0418">Kinase</keyword>
<keyword evidence="8 11" id="KW-0067">ATP-binding</keyword>
<feature type="binding site" evidence="11">
    <location>
        <position position="113"/>
    </location>
    <ligand>
        <name>ATP</name>
        <dbReference type="ChEBI" id="CHEBI:30616"/>
    </ligand>
</feature>
<evidence type="ECO:0000256" key="4">
    <source>
        <dbReference type="ARBA" id="ARBA00022679"/>
    </source>
</evidence>
<keyword evidence="13" id="KW-1185">Reference proteome</keyword>
<sequence>MIEKVREKRPLIYHITNTVVTNFTANGLLAMGASPVMADAEEEAAEMAAAADALVLNIGTLHPSQVKAMFVAGRAANKKGIPIVLDPVGAGATSYRTETARQLLKELNISLLRGNVGEIKALIGSDGNIQGVDAIQTEVDEMEAVAKEAASLFSVPVVVSGAVDIVTDEKDLYRVANGDELLIRITGSGCLLSGVIASFLTVNDSRTEAAADALTYYGVAAEKAAMKGEQPGSFQVAFLDALYEVGKEEIQKMAKQEKMTLS</sequence>
<comment type="cofactor">
    <cofactor evidence="2 11">
        <name>Mg(2+)</name>
        <dbReference type="ChEBI" id="CHEBI:18420"/>
    </cofactor>
</comment>
<comment type="catalytic activity">
    <reaction evidence="1 11">
        <text>5-(2-hydroxyethyl)-4-methylthiazole + ATP = 4-methyl-5-(2-phosphooxyethyl)-thiazole + ADP + H(+)</text>
        <dbReference type="Rhea" id="RHEA:24212"/>
        <dbReference type="ChEBI" id="CHEBI:15378"/>
        <dbReference type="ChEBI" id="CHEBI:17957"/>
        <dbReference type="ChEBI" id="CHEBI:30616"/>
        <dbReference type="ChEBI" id="CHEBI:58296"/>
        <dbReference type="ChEBI" id="CHEBI:456216"/>
        <dbReference type="EC" id="2.7.1.50"/>
    </reaction>
</comment>
<dbReference type="NCBIfam" id="NF006830">
    <property type="entry name" value="PRK09355.1"/>
    <property type="match status" value="1"/>
</dbReference>
<evidence type="ECO:0000256" key="7">
    <source>
        <dbReference type="ARBA" id="ARBA00022777"/>
    </source>
</evidence>
<accession>A0ABW0UAF9</accession>
<reference evidence="13" key="1">
    <citation type="journal article" date="2019" name="Int. J. Syst. Evol. Microbiol.">
        <title>The Global Catalogue of Microorganisms (GCM) 10K type strain sequencing project: providing services to taxonomists for standard genome sequencing and annotation.</title>
        <authorList>
            <consortium name="The Broad Institute Genomics Platform"/>
            <consortium name="The Broad Institute Genome Sequencing Center for Infectious Disease"/>
            <person name="Wu L."/>
            <person name="Ma J."/>
        </authorList>
    </citation>
    <scope>NUCLEOTIDE SEQUENCE [LARGE SCALE GENOMIC DNA]</scope>
    <source>
        <strain evidence="13">CGMCC 1.15790</strain>
    </source>
</reference>
<dbReference type="PANTHER" id="PTHR20858">
    <property type="entry name" value="PHOSPHOMETHYLPYRIMIDINE KINASE"/>
    <property type="match status" value="1"/>
</dbReference>
<dbReference type="InterPro" id="IPR029056">
    <property type="entry name" value="Ribokinase-like"/>
</dbReference>